<dbReference type="PRINTS" id="PR00420">
    <property type="entry name" value="RNGMNOXGNASE"/>
</dbReference>
<gene>
    <name evidence="4" type="ORF">J1902_09590</name>
</gene>
<dbReference type="GO" id="GO:0016491">
    <property type="term" value="F:oxidoreductase activity"/>
    <property type="evidence" value="ECO:0007669"/>
    <property type="project" value="UniProtKB-KW"/>
</dbReference>
<evidence type="ECO:0000259" key="3">
    <source>
        <dbReference type="Pfam" id="PF01494"/>
    </source>
</evidence>
<reference evidence="4" key="1">
    <citation type="submission" date="2021-03" db="EMBL/GenBank/DDBJ databases">
        <title>A new species, PO-11, isolated from a karst cave deposit.</title>
        <authorList>
            <person name="Zhaoxiaoyong W."/>
        </authorList>
    </citation>
    <scope>NUCLEOTIDE SEQUENCE</scope>
    <source>
        <strain evidence="4">PO-11</strain>
    </source>
</reference>
<dbReference type="PANTHER" id="PTHR43476">
    <property type="entry name" value="3-(3-HYDROXY-PHENYL)PROPIONATE/3-HYDROXYCINNAMIC ACID HYDROXYLASE"/>
    <property type="match status" value="1"/>
</dbReference>
<sequence length="504" mass="54882">MRRWTSISVACRASTSGSRDSVRSGTRWRSLTASPCRSTSRLPPARCCTSCAPSTPRCRGSWRSADHPRTGSGGDLPRKSETTTCVIAGGGPAGIMLGLLLARAGVEVTVLEKHADFLRDFRGDTVHASTIRLLDELGLGEGFRQLPQSKLGNFRFPTSNGDTVLVGDFDTLKPPYNYIAMVPQWDLLNFLVAAAELEPTFTLRMNTEATGLLFGDGNDDGGRVAGVSYLTRDAASGEPVGTGQLRALLTVACDGRDSVLRQKAGLFPREFAVPFDTWWFRVSRNKEEQEQIATLVPRFSGDEVLLALTRKDYYQIAYIARKGLDATLRAEGVESFRRRIGRLRPDLADRLGEIASMDDLHMLDVKLNRLGTWHKPGLLLIGDAAHAMSPAGGVGINLAIQDAVAAAARIARPLLDGSLSEAHLASVQKRRWFPTVVLQSGQRLLQKAIFEPAITGKRAGAPRSALFVASHVPLLRRVPARMIAFGPRPEHAPDFARRQPDRAG</sequence>
<dbReference type="AlphaFoldDB" id="A0A939HJ47"/>
<dbReference type="Gene3D" id="3.50.50.60">
    <property type="entry name" value="FAD/NAD(P)-binding domain"/>
    <property type="match status" value="1"/>
</dbReference>
<comment type="caution">
    <text evidence="4">The sequence shown here is derived from an EMBL/GenBank/DDBJ whole genome shotgun (WGS) entry which is preliminary data.</text>
</comment>
<keyword evidence="5" id="KW-1185">Reference proteome</keyword>
<proteinExistence type="predicted"/>
<dbReference type="InterPro" id="IPR036188">
    <property type="entry name" value="FAD/NAD-bd_sf"/>
</dbReference>
<accession>A0A939HJ47</accession>
<dbReference type="NCBIfam" id="NF004833">
    <property type="entry name" value="PRK06185.1-1"/>
    <property type="match status" value="1"/>
</dbReference>
<dbReference type="PANTHER" id="PTHR43476:SF5">
    <property type="entry name" value="FAD-DEPENDENT MONOOXYGENASE"/>
    <property type="match status" value="1"/>
</dbReference>
<evidence type="ECO:0000313" key="5">
    <source>
        <dbReference type="Proteomes" id="UP000664164"/>
    </source>
</evidence>
<dbReference type="SUPFAM" id="SSF51905">
    <property type="entry name" value="FAD/NAD(P)-binding domain"/>
    <property type="match status" value="1"/>
</dbReference>
<dbReference type="EMBL" id="JAFNLL010000018">
    <property type="protein sequence ID" value="MBO1268223.1"/>
    <property type="molecule type" value="Genomic_DNA"/>
</dbReference>
<evidence type="ECO:0000256" key="1">
    <source>
        <dbReference type="ARBA" id="ARBA00023002"/>
    </source>
</evidence>
<organism evidence="4 5">
    <name type="scientific">Arthrobacter cavernae</name>
    <dbReference type="NCBI Taxonomy" id="2817681"/>
    <lineage>
        <taxon>Bacteria</taxon>
        <taxon>Bacillati</taxon>
        <taxon>Actinomycetota</taxon>
        <taxon>Actinomycetes</taxon>
        <taxon>Micrococcales</taxon>
        <taxon>Micrococcaceae</taxon>
        <taxon>Arthrobacter</taxon>
    </lineage>
</organism>
<dbReference type="Pfam" id="PF01494">
    <property type="entry name" value="FAD_binding_3"/>
    <property type="match status" value="1"/>
</dbReference>
<keyword evidence="1" id="KW-0560">Oxidoreductase</keyword>
<evidence type="ECO:0000313" key="4">
    <source>
        <dbReference type="EMBL" id="MBO1268223.1"/>
    </source>
</evidence>
<protein>
    <submittedName>
        <fullName evidence="4">FAD-dependent oxidoreductase</fullName>
    </submittedName>
</protein>
<dbReference type="InterPro" id="IPR050631">
    <property type="entry name" value="PheA/TfdB_FAD_monoxygenase"/>
</dbReference>
<feature type="domain" description="FAD-binding" evidence="3">
    <location>
        <begin position="83"/>
        <end position="431"/>
    </location>
</feature>
<feature type="region of interest" description="Disordered" evidence="2">
    <location>
        <begin position="56"/>
        <end position="80"/>
    </location>
</feature>
<dbReference type="Proteomes" id="UP000664164">
    <property type="component" value="Unassembled WGS sequence"/>
</dbReference>
<name>A0A939HJ47_9MICC</name>
<evidence type="ECO:0000256" key="2">
    <source>
        <dbReference type="SAM" id="MobiDB-lite"/>
    </source>
</evidence>
<dbReference type="InterPro" id="IPR002938">
    <property type="entry name" value="FAD-bd"/>
</dbReference>
<dbReference type="GO" id="GO:0071949">
    <property type="term" value="F:FAD binding"/>
    <property type="evidence" value="ECO:0007669"/>
    <property type="project" value="InterPro"/>
</dbReference>